<comment type="similarity">
    <text evidence="5">Belongs to the 4-toluene sulfonate uptake permease (TSUP) (TC 2.A.102) family.</text>
</comment>
<feature type="transmembrane region" description="Helical" evidence="5">
    <location>
        <begin position="125"/>
        <end position="150"/>
    </location>
</feature>
<dbReference type="Pfam" id="PF01925">
    <property type="entry name" value="TauE"/>
    <property type="match status" value="1"/>
</dbReference>
<organism evidence="6 7">
    <name type="scientific">Muricoccus pecuniae</name>
    <dbReference type="NCBI Taxonomy" id="693023"/>
    <lineage>
        <taxon>Bacteria</taxon>
        <taxon>Pseudomonadati</taxon>
        <taxon>Pseudomonadota</taxon>
        <taxon>Alphaproteobacteria</taxon>
        <taxon>Acetobacterales</taxon>
        <taxon>Roseomonadaceae</taxon>
        <taxon>Muricoccus</taxon>
    </lineage>
</organism>
<evidence type="ECO:0000256" key="5">
    <source>
        <dbReference type="RuleBase" id="RU363041"/>
    </source>
</evidence>
<feature type="transmembrane region" description="Helical" evidence="5">
    <location>
        <begin position="72"/>
        <end position="92"/>
    </location>
</feature>
<evidence type="ECO:0000256" key="2">
    <source>
        <dbReference type="ARBA" id="ARBA00022692"/>
    </source>
</evidence>
<dbReference type="GO" id="GO:0005886">
    <property type="term" value="C:plasma membrane"/>
    <property type="evidence" value="ECO:0007669"/>
    <property type="project" value="UniProtKB-SubCell"/>
</dbReference>
<evidence type="ECO:0000313" key="7">
    <source>
        <dbReference type="Proteomes" id="UP000580654"/>
    </source>
</evidence>
<dbReference type="EMBL" id="JACIJD010000011">
    <property type="protein sequence ID" value="MBB5694590.1"/>
    <property type="molecule type" value="Genomic_DNA"/>
</dbReference>
<keyword evidence="2 5" id="KW-0812">Transmembrane</keyword>
<proteinExistence type="inferred from homology"/>
<accession>A0A840Y4B8</accession>
<feature type="transmembrane region" description="Helical" evidence="5">
    <location>
        <begin position="218"/>
        <end position="236"/>
    </location>
</feature>
<feature type="transmembrane region" description="Helical" evidence="5">
    <location>
        <begin position="12"/>
        <end position="36"/>
    </location>
</feature>
<keyword evidence="7" id="KW-1185">Reference proteome</keyword>
<keyword evidence="3 5" id="KW-1133">Transmembrane helix</keyword>
<keyword evidence="5" id="KW-1003">Cell membrane</keyword>
<protein>
    <recommendedName>
        <fullName evidence="5">Probable membrane transporter protein</fullName>
    </recommendedName>
</protein>
<gene>
    <name evidence="6" type="ORF">FHS87_002642</name>
</gene>
<dbReference type="Proteomes" id="UP000580654">
    <property type="component" value="Unassembled WGS sequence"/>
</dbReference>
<dbReference type="AlphaFoldDB" id="A0A840Y4B8"/>
<evidence type="ECO:0000256" key="1">
    <source>
        <dbReference type="ARBA" id="ARBA00004141"/>
    </source>
</evidence>
<feature type="transmembrane region" description="Helical" evidence="5">
    <location>
        <begin position="162"/>
        <end position="183"/>
    </location>
</feature>
<dbReference type="InterPro" id="IPR002781">
    <property type="entry name" value="TM_pro_TauE-like"/>
</dbReference>
<feature type="transmembrane region" description="Helical" evidence="5">
    <location>
        <begin position="101"/>
        <end position="119"/>
    </location>
</feature>
<evidence type="ECO:0000256" key="3">
    <source>
        <dbReference type="ARBA" id="ARBA00022989"/>
    </source>
</evidence>
<keyword evidence="4 5" id="KW-0472">Membrane</keyword>
<name>A0A840Y4B8_9PROT</name>
<evidence type="ECO:0000313" key="6">
    <source>
        <dbReference type="EMBL" id="MBB5694590.1"/>
    </source>
</evidence>
<comment type="subcellular location">
    <subcellularLocation>
        <location evidence="5">Cell membrane</location>
        <topology evidence="5">Multi-pass membrane protein</topology>
    </subcellularLocation>
    <subcellularLocation>
        <location evidence="1">Membrane</location>
        <topology evidence="1">Multi-pass membrane protein</topology>
    </subcellularLocation>
</comment>
<dbReference type="RefSeq" id="WP_184518926.1">
    <property type="nucleotide sequence ID" value="NZ_JACIJD010000011.1"/>
</dbReference>
<sequence length="237" mass="23997">MIDVVQLVFVNLAIALATVVQLSAGLGLGLVGVPLLAAVDPRLLPVPFALSALLMMFGQWRVDSRAVPPGMLLPAAAGVVLGTAAGMALAVVHPGLATRRGYGVVVLLAVVLALAVPRLRPTVPMLAGAGFVSGAMGGISGVHGPLMGLVVAHLPAGAVRGFLGLFWLIAYLAILLIALLAGRLGWEELWLATALLPGIALGVALSGPARRWLHGARLRWAILGIATLGGVSLVAAG</sequence>
<reference evidence="6 7" key="1">
    <citation type="submission" date="2020-08" db="EMBL/GenBank/DDBJ databases">
        <title>Genomic Encyclopedia of Type Strains, Phase IV (KMG-IV): sequencing the most valuable type-strain genomes for metagenomic binning, comparative biology and taxonomic classification.</title>
        <authorList>
            <person name="Goeker M."/>
        </authorList>
    </citation>
    <scope>NUCLEOTIDE SEQUENCE [LARGE SCALE GENOMIC DNA]</scope>
    <source>
        <strain evidence="6 7">DSM 25622</strain>
    </source>
</reference>
<comment type="caution">
    <text evidence="6">The sequence shown here is derived from an EMBL/GenBank/DDBJ whole genome shotgun (WGS) entry which is preliminary data.</text>
</comment>
<feature type="transmembrane region" description="Helical" evidence="5">
    <location>
        <begin position="189"/>
        <end position="206"/>
    </location>
</feature>
<evidence type="ECO:0000256" key="4">
    <source>
        <dbReference type="ARBA" id="ARBA00023136"/>
    </source>
</evidence>